<dbReference type="RefSeq" id="WP_057028314.1">
    <property type="nucleotide sequence ID" value="NZ_LJYF01000029.1"/>
</dbReference>
<evidence type="ECO:0000313" key="3">
    <source>
        <dbReference type="Proteomes" id="UP000051380"/>
    </source>
</evidence>
<dbReference type="Proteomes" id="UP000051380">
    <property type="component" value="Unassembled WGS sequence"/>
</dbReference>
<proteinExistence type="predicted"/>
<comment type="caution">
    <text evidence="2">The sequence shown here is derived from an EMBL/GenBank/DDBJ whole genome shotgun (WGS) entry which is preliminary data.</text>
</comment>
<sequence length="371" mass="42495">MRDELAEALLAKVMHWSDEEKARERPILQDLARYKYDEYQQYAPGRRFIESLALWLRQFETLQERKAAYEFFRTRLIFVSNAEIRHLVELAFPIVIRPGLITKAAVASSADPQRCKQVVASPAYSRILRQTLFLGLSDGARTDVFRRSHPEVSNEQLWHAYDISDEKAASMGAKLKKALKSQLGREPTDDEARFHTICLLDDFTASGTSYIRFEEGAWDGKIPKILQKLCEENSSLNKIVAKDNLDVIVCIYVAAHQAIEHIEAELKKYNYPKGTVRLSVVHALPKEARLDADRDRDIIALANDDRYFDKEVDDEHAEVGGTSMRLGYADCRLPLILPHNAPNNSIYLLWGEYRQTFTGLFPRVSRHKRGG</sequence>
<dbReference type="EMBL" id="LJYF01000029">
    <property type="protein sequence ID" value="KRP94338.1"/>
    <property type="molecule type" value="Genomic_DNA"/>
</dbReference>
<feature type="domain" description="PRTase-CE" evidence="1">
    <location>
        <begin position="55"/>
        <end position="363"/>
    </location>
</feature>
<name>A0A0R3CA87_9BRAD</name>
<reference evidence="2 3" key="1">
    <citation type="submission" date="2015-09" db="EMBL/GenBank/DDBJ databases">
        <title>Draft Genome Sequence of the Strain BR 3267 (Bradyrhizobium yuanmingense) recommended as inoculant for cowpea in Brazil.</title>
        <authorList>
            <person name="Simoes-Araujo J.L."/>
            <person name="Zilli J.E."/>
        </authorList>
    </citation>
    <scope>NUCLEOTIDE SEQUENCE [LARGE SCALE GENOMIC DNA]</scope>
    <source>
        <strain evidence="2 3">BR3267</strain>
    </source>
</reference>
<accession>A0A0R3CA87</accession>
<gene>
    <name evidence="2" type="ORF">AOQ72_24375</name>
</gene>
<dbReference type="Pfam" id="PF24390">
    <property type="entry name" value="PRTase-CE"/>
    <property type="match status" value="1"/>
</dbReference>
<protein>
    <recommendedName>
        <fullName evidence="1">PRTase-CE domain-containing protein</fullName>
    </recommendedName>
</protein>
<evidence type="ECO:0000259" key="1">
    <source>
        <dbReference type="Pfam" id="PF24390"/>
    </source>
</evidence>
<dbReference type="OrthoDB" id="8427993at2"/>
<dbReference type="InterPro" id="IPR056920">
    <property type="entry name" value="PRTase-CE"/>
</dbReference>
<evidence type="ECO:0000313" key="2">
    <source>
        <dbReference type="EMBL" id="KRP94338.1"/>
    </source>
</evidence>
<organism evidence="2 3">
    <name type="scientific">Bradyrhizobium yuanmingense</name>
    <dbReference type="NCBI Taxonomy" id="108015"/>
    <lineage>
        <taxon>Bacteria</taxon>
        <taxon>Pseudomonadati</taxon>
        <taxon>Pseudomonadota</taxon>
        <taxon>Alphaproteobacteria</taxon>
        <taxon>Hyphomicrobiales</taxon>
        <taxon>Nitrobacteraceae</taxon>
        <taxon>Bradyrhizobium</taxon>
    </lineage>
</organism>
<dbReference type="AlphaFoldDB" id="A0A0R3CA87"/>